<evidence type="ECO:0000259" key="11">
    <source>
        <dbReference type="Pfam" id="PF01557"/>
    </source>
</evidence>
<protein>
    <recommendedName>
        <fullName evidence="3 10">Fumarylacetoacetase</fullName>
        <ecNumber evidence="3 10">3.7.1.2</ecNumber>
    </recommendedName>
    <alternativeName>
        <fullName evidence="10">Fumarylacetoacetate hydrolase</fullName>
    </alternativeName>
</protein>
<gene>
    <name evidence="13" type="ORF">DUNSADRAFT_1148</name>
</gene>
<dbReference type="SUPFAM" id="SSF63433">
    <property type="entry name" value="Fumarylacetoacetate hydrolase, FAH, N-terminal domain"/>
    <property type="match status" value="1"/>
</dbReference>
<evidence type="ECO:0000256" key="9">
    <source>
        <dbReference type="ARBA" id="ARBA00023232"/>
    </source>
</evidence>
<dbReference type="Proteomes" id="UP000815325">
    <property type="component" value="Unassembled WGS sequence"/>
</dbReference>
<dbReference type="Gene3D" id="3.90.850.10">
    <property type="entry name" value="Fumarylacetoacetase-like, C-terminal domain"/>
    <property type="match status" value="1"/>
</dbReference>
<dbReference type="InterPro" id="IPR036462">
    <property type="entry name" value="Fumarylacetoacetase_N_sf"/>
</dbReference>
<comment type="catalytic activity">
    <reaction evidence="10">
        <text>4-fumarylacetoacetate + H2O = acetoacetate + fumarate + H(+)</text>
        <dbReference type="Rhea" id="RHEA:10244"/>
        <dbReference type="ChEBI" id="CHEBI:13705"/>
        <dbReference type="ChEBI" id="CHEBI:15377"/>
        <dbReference type="ChEBI" id="CHEBI:15378"/>
        <dbReference type="ChEBI" id="CHEBI:18034"/>
        <dbReference type="ChEBI" id="CHEBI:29806"/>
        <dbReference type="EC" id="3.7.1.2"/>
    </reaction>
</comment>
<dbReference type="EMBL" id="MU070562">
    <property type="protein sequence ID" value="KAF5827198.1"/>
    <property type="molecule type" value="Genomic_DNA"/>
</dbReference>
<accession>A0ABQ7FXX6</accession>
<evidence type="ECO:0000259" key="12">
    <source>
        <dbReference type="Pfam" id="PF09298"/>
    </source>
</evidence>
<evidence type="ECO:0000256" key="7">
    <source>
        <dbReference type="ARBA" id="ARBA00022842"/>
    </source>
</evidence>
<evidence type="ECO:0000313" key="14">
    <source>
        <dbReference type="Proteomes" id="UP000815325"/>
    </source>
</evidence>
<keyword evidence="9 10" id="KW-0585">Phenylalanine catabolism</keyword>
<comment type="cofactor">
    <cofactor evidence="10">
        <name>Mg(2+)</name>
        <dbReference type="ChEBI" id="CHEBI:18420"/>
    </cofactor>
    <cofactor evidence="10">
        <name>Ca(2+)</name>
        <dbReference type="ChEBI" id="CHEBI:29108"/>
    </cofactor>
</comment>
<dbReference type="Pfam" id="PF01557">
    <property type="entry name" value="FAA_hydrolase"/>
    <property type="match status" value="1"/>
</dbReference>
<evidence type="ECO:0000256" key="3">
    <source>
        <dbReference type="ARBA" id="ARBA00012094"/>
    </source>
</evidence>
<dbReference type="PANTHER" id="PTHR43069">
    <property type="entry name" value="FUMARYLACETOACETASE"/>
    <property type="match status" value="1"/>
</dbReference>
<evidence type="ECO:0000256" key="2">
    <source>
        <dbReference type="ARBA" id="ARBA00010211"/>
    </source>
</evidence>
<keyword evidence="4 10" id="KW-0479">Metal-binding</keyword>
<evidence type="ECO:0000256" key="6">
    <source>
        <dbReference type="ARBA" id="ARBA00022837"/>
    </source>
</evidence>
<dbReference type="PANTHER" id="PTHR43069:SF2">
    <property type="entry name" value="FUMARYLACETOACETASE"/>
    <property type="match status" value="1"/>
</dbReference>
<comment type="similarity">
    <text evidence="2 10">Belongs to the FAH family.</text>
</comment>
<keyword evidence="7 10" id="KW-0460">Magnesium</keyword>
<keyword evidence="8 10" id="KW-0828">Tyrosine catabolism</keyword>
<keyword evidence="5 10" id="KW-0378">Hydrolase</keyword>
<name>A0ABQ7FXX6_DUNSA</name>
<dbReference type="Gene3D" id="2.30.30.230">
    <property type="entry name" value="Fumarylacetoacetase, N-terminal domain"/>
    <property type="match status" value="1"/>
</dbReference>
<evidence type="ECO:0000313" key="13">
    <source>
        <dbReference type="EMBL" id="KAF5827198.1"/>
    </source>
</evidence>
<sequence>MSLGRPWWQEARASLQRLLSAQEGVIRDDQRLKEQVIIPLDQVTMQLPAQVGDYTDFYASKEHATNVGRMFRPGGQALNPNWVHQPIAYHGRASSVVISGTDVRRPLGQILPHKEAEHPIMAPSRALDFELEMAAFVGKGNALGESISVEDAWGQHVFGLVLMNDWSARDIQKWEYQPLGPFNGKNWATQISPWIVTTDALEPFLTEAPLQSPPVLPYMQEETGRSMPDINLQVDVIPEGVAQASCVSKSNLKYMYWTFSQMIAHHTLGGCNLRPGDLLGTGTVSGPEPHQCGSLLELTHGGTKPLSLDQGSMSGQLGYLRDGDEVVLRGFCAKEGLPRIGFGECRGKVLPPRRQ</sequence>
<dbReference type="InterPro" id="IPR005959">
    <property type="entry name" value="Fumarylacetoacetase"/>
</dbReference>
<dbReference type="Pfam" id="PF09298">
    <property type="entry name" value="FAA_hydrolase_N"/>
    <property type="match status" value="1"/>
</dbReference>
<evidence type="ECO:0000256" key="10">
    <source>
        <dbReference type="RuleBase" id="RU366008"/>
    </source>
</evidence>
<evidence type="ECO:0000256" key="4">
    <source>
        <dbReference type="ARBA" id="ARBA00022723"/>
    </source>
</evidence>
<feature type="domain" description="Fumarylacetoacetase N-terminal" evidence="12">
    <location>
        <begin position="1"/>
        <end position="48"/>
    </location>
</feature>
<dbReference type="InterPro" id="IPR011234">
    <property type="entry name" value="Fumarylacetoacetase-like_C"/>
</dbReference>
<feature type="domain" description="Fumarylacetoacetase-like C-terminal" evidence="11">
    <location>
        <begin position="54"/>
        <end position="349"/>
    </location>
</feature>
<dbReference type="InterPro" id="IPR036663">
    <property type="entry name" value="Fumarylacetoacetase_C_sf"/>
</dbReference>
<organism evidence="13 14">
    <name type="scientific">Dunaliella salina</name>
    <name type="common">Green alga</name>
    <name type="synonym">Protococcus salinus</name>
    <dbReference type="NCBI Taxonomy" id="3046"/>
    <lineage>
        <taxon>Eukaryota</taxon>
        <taxon>Viridiplantae</taxon>
        <taxon>Chlorophyta</taxon>
        <taxon>core chlorophytes</taxon>
        <taxon>Chlorophyceae</taxon>
        <taxon>CS clade</taxon>
        <taxon>Chlamydomonadales</taxon>
        <taxon>Dunaliellaceae</taxon>
        <taxon>Dunaliella</taxon>
    </lineage>
</organism>
<dbReference type="EC" id="3.7.1.2" evidence="3 10"/>
<keyword evidence="6 10" id="KW-0106">Calcium</keyword>
<dbReference type="SUPFAM" id="SSF56529">
    <property type="entry name" value="FAH"/>
    <property type="match status" value="1"/>
</dbReference>
<dbReference type="NCBIfam" id="TIGR01266">
    <property type="entry name" value="fum_ac_acetase"/>
    <property type="match status" value="1"/>
</dbReference>
<evidence type="ECO:0000256" key="5">
    <source>
        <dbReference type="ARBA" id="ARBA00022801"/>
    </source>
</evidence>
<keyword evidence="14" id="KW-1185">Reference proteome</keyword>
<reference evidence="13" key="1">
    <citation type="submission" date="2017-08" db="EMBL/GenBank/DDBJ databases">
        <authorList>
            <person name="Polle J.E."/>
            <person name="Barry K."/>
            <person name="Cushman J."/>
            <person name="Schmutz J."/>
            <person name="Tran D."/>
            <person name="Hathwaick L.T."/>
            <person name="Yim W.C."/>
            <person name="Jenkins J."/>
            <person name="Mckie-Krisberg Z.M."/>
            <person name="Prochnik S."/>
            <person name="Lindquist E."/>
            <person name="Dockter R.B."/>
            <person name="Adam C."/>
            <person name="Molina H."/>
            <person name="Bunkerborg J."/>
            <person name="Jin E."/>
            <person name="Buchheim M."/>
            <person name="Magnuson J."/>
        </authorList>
    </citation>
    <scope>NUCLEOTIDE SEQUENCE</scope>
    <source>
        <strain evidence="13">CCAP 19/18</strain>
    </source>
</reference>
<comment type="pathway">
    <text evidence="1 10">Amino-acid degradation; L-phenylalanine degradation; acetoacetate and fumarate from L-phenylalanine: step 6/6.</text>
</comment>
<proteinExistence type="inferred from homology"/>
<evidence type="ECO:0000256" key="1">
    <source>
        <dbReference type="ARBA" id="ARBA00004782"/>
    </source>
</evidence>
<comment type="caution">
    <text evidence="13">The sequence shown here is derived from an EMBL/GenBank/DDBJ whole genome shotgun (WGS) entry which is preliminary data.</text>
</comment>
<dbReference type="InterPro" id="IPR015377">
    <property type="entry name" value="Fumarylacetoacetase_N"/>
</dbReference>
<evidence type="ECO:0000256" key="8">
    <source>
        <dbReference type="ARBA" id="ARBA00022878"/>
    </source>
</evidence>